<dbReference type="GeneID" id="107326513"/>
<evidence type="ECO:0000256" key="9">
    <source>
        <dbReference type="RuleBase" id="RU000477"/>
    </source>
</evidence>
<dbReference type="PRINTS" id="PR00783">
    <property type="entry name" value="MINTRINSICP"/>
</dbReference>
<dbReference type="Gene3D" id="1.20.1080.10">
    <property type="entry name" value="Glycerol uptake facilitator protein"/>
    <property type="match status" value="1"/>
</dbReference>
<evidence type="ECO:0000313" key="11">
    <source>
        <dbReference type="Proteomes" id="UP000695026"/>
    </source>
</evidence>
<dbReference type="AlphaFoldDB" id="A0A9F3W2W9"/>
<dbReference type="OMA" id="RRGWITK"/>
<dbReference type="GO" id="GO:0015204">
    <property type="term" value="F:urea transmembrane transporter activity"/>
    <property type="evidence" value="ECO:0007669"/>
    <property type="project" value="TreeGrafter"/>
</dbReference>
<dbReference type="InterPro" id="IPR050363">
    <property type="entry name" value="MIP/Aquaporin"/>
</dbReference>
<name>A0A9F3W2W9_PYTBI</name>
<comment type="catalytic activity">
    <reaction evidence="8">
        <text>glycerol(in) = glycerol(out)</text>
        <dbReference type="Rhea" id="RHEA:29675"/>
        <dbReference type="ChEBI" id="CHEBI:17754"/>
    </reaction>
</comment>
<keyword evidence="11" id="KW-1185">Reference proteome</keyword>
<accession>A0A9F3W2W9</accession>
<dbReference type="Proteomes" id="UP000695026">
    <property type="component" value="Unplaced"/>
</dbReference>
<dbReference type="Pfam" id="PF00230">
    <property type="entry name" value="MIP"/>
    <property type="match status" value="1"/>
</dbReference>
<proteinExistence type="inferred from homology"/>
<keyword evidence="5 10" id="KW-1133">Transmembrane helix</keyword>
<evidence type="ECO:0000256" key="4">
    <source>
        <dbReference type="ARBA" id="ARBA00022692"/>
    </source>
</evidence>
<dbReference type="InterPro" id="IPR000425">
    <property type="entry name" value="MIP"/>
</dbReference>
<evidence type="ECO:0000256" key="8">
    <source>
        <dbReference type="ARBA" id="ARBA00049405"/>
    </source>
</evidence>
<gene>
    <name evidence="12" type="primary">LOC107326513</name>
</gene>
<protein>
    <submittedName>
        <fullName evidence="12">Aquaporin-7-like</fullName>
    </submittedName>
</protein>
<keyword evidence="6 10" id="KW-0472">Membrane</keyword>
<sequence length="88" mass="9505">MRSRIWMSVAKMLEKLINSVTVRNETVRQTLAEALATFLLMVFGLGSVAQVVLGRKNFGEYLSINLGFGFGVMLGIHAAGGISGESSR</sequence>
<evidence type="ECO:0000256" key="2">
    <source>
        <dbReference type="ARBA" id="ARBA00006175"/>
    </source>
</evidence>
<comment type="catalytic activity">
    <reaction evidence="7">
        <text>H2O(in) = H2O(out)</text>
        <dbReference type="Rhea" id="RHEA:29667"/>
        <dbReference type="ChEBI" id="CHEBI:15377"/>
    </reaction>
</comment>
<evidence type="ECO:0000256" key="3">
    <source>
        <dbReference type="ARBA" id="ARBA00022448"/>
    </source>
</evidence>
<dbReference type="GO" id="GO:0015254">
    <property type="term" value="F:glycerol channel activity"/>
    <property type="evidence" value="ECO:0007669"/>
    <property type="project" value="TreeGrafter"/>
</dbReference>
<keyword evidence="3 9" id="KW-0813">Transport</keyword>
<feature type="transmembrane region" description="Helical" evidence="10">
    <location>
        <begin position="64"/>
        <end position="82"/>
    </location>
</feature>
<keyword evidence="4 9" id="KW-0812">Transmembrane</keyword>
<evidence type="ECO:0000256" key="7">
    <source>
        <dbReference type="ARBA" id="ARBA00034651"/>
    </source>
</evidence>
<reference evidence="12" key="1">
    <citation type="submission" date="2025-08" db="UniProtKB">
        <authorList>
            <consortium name="RefSeq"/>
        </authorList>
    </citation>
    <scope>IDENTIFICATION</scope>
    <source>
        <tissue evidence="12">Liver</tissue>
    </source>
</reference>
<comment type="similarity">
    <text evidence="2 9">Belongs to the MIP/aquaporin (TC 1.A.8) family.</text>
</comment>
<dbReference type="SUPFAM" id="SSF81338">
    <property type="entry name" value="Aquaporin-like"/>
    <property type="match status" value="1"/>
</dbReference>
<dbReference type="GO" id="GO:0016323">
    <property type="term" value="C:basolateral plasma membrane"/>
    <property type="evidence" value="ECO:0007669"/>
    <property type="project" value="TreeGrafter"/>
</dbReference>
<dbReference type="PANTHER" id="PTHR43829">
    <property type="entry name" value="AQUAPORIN OR AQUAGLYCEROPORIN RELATED"/>
    <property type="match status" value="1"/>
</dbReference>
<evidence type="ECO:0000313" key="12">
    <source>
        <dbReference type="RefSeq" id="XP_015746078.1"/>
    </source>
</evidence>
<dbReference type="KEGG" id="pbi:107326513"/>
<organism evidence="11 12">
    <name type="scientific">Python bivittatus</name>
    <name type="common">Burmese python</name>
    <name type="synonym">Python molurus bivittatus</name>
    <dbReference type="NCBI Taxonomy" id="176946"/>
    <lineage>
        <taxon>Eukaryota</taxon>
        <taxon>Metazoa</taxon>
        <taxon>Chordata</taxon>
        <taxon>Craniata</taxon>
        <taxon>Vertebrata</taxon>
        <taxon>Euteleostomi</taxon>
        <taxon>Lepidosauria</taxon>
        <taxon>Squamata</taxon>
        <taxon>Bifurcata</taxon>
        <taxon>Unidentata</taxon>
        <taxon>Episquamata</taxon>
        <taxon>Toxicofera</taxon>
        <taxon>Serpentes</taxon>
        <taxon>Henophidia</taxon>
        <taxon>Pythonidae</taxon>
        <taxon>Python</taxon>
    </lineage>
</organism>
<evidence type="ECO:0000256" key="6">
    <source>
        <dbReference type="ARBA" id="ARBA00023136"/>
    </source>
</evidence>
<evidence type="ECO:0000256" key="10">
    <source>
        <dbReference type="SAM" id="Phobius"/>
    </source>
</evidence>
<dbReference type="InterPro" id="IPR023271">
    <property type="entry name" value="Aquaporin-like"/>
</dbReference>
<dbReference type="OrthoDB" id="3222at2759"/>
<evidence type="ECO:0000256" key="5">
    <source>
        <dbReference type="ARBA" id="ARBA00022989"/>
    </source>
</evidence>
<dbReference type="GO" id="GO:0015250">
    <property type="term" value="F:water channel activity"/>
    <property type="evidence" value="ECO:0007669"/>
    <property type="project" value="TreeGrafter"/>
</dbReference>
<dbReference type="RefSeq" id="XP_015746078.1">
    <property type="nucleotide sequence ID" value="XM_015890592.2"/>
</dbReference>
<comment type="subcellular location">
    <subcellularLocation>
        <location evidence="1">Membrane</location>
        <topology evidence="1">Multi-pass membrane protein</topology>
    </subcellularLocation>
</comment>
<dbReference type="PANTHER" id="PTHR43829:SF15">
    <property type="entry name" value="AQUAPORIN-7"/>
    <property type="match status" value="1"/>
</dbReference>
<evidence type="ECO:0000256" key="1">
    <source>
        <dbReference type="ARBA" id="ARBA00004141"/>
    </source>
</evidence>